<organism evidence="3 4">
    <name type="scientific">Starkeya nomas</name>
    <dbReference type="NCBI Taxonomy" id="2666134"/>
    <lineage>
        <taxon>Bacteria</taxon>
        <taxon>Pseudomonadati</taxon>
        <taxon>Pseudomonadota</taxon>
        <taxon>Alphaproteobacteria</taxon>
        <taxon>Hyphomicrobiales</taxon>
        <taxon>Xanthobacteraceae</taxon>
        <taxon>Starkeya</taxon>
    </lineage>
</organism>
<proteinExistence type="predicted"/>
<evidence type="ECO:0000256" key="1">
    <source>
        <dbReference type="SAM" id="MobiDB-lite"/>
    </source>
</evidence>
<feature type="compositionally biased region" description="Basic residues" evidence="1">
    <location>
        <begin position="40"/>
        <end position="55"/>
    </location>
</feature>
<dbReference type="AlphaFoldDB" id="A0A5S9P334"/>
<evidence type="ECO:0000313" key="3">
    <source>
        <dbReference type="EMBL" id="CAA0097757.1"/>
    </source>
</evidence>
<feature type="region of interest" description="Disordered" evidence="1">
    <location>
        <begin position="33"/>
        <end position="59"/>
    </location>
</feature>
<dbReference type="Proteomes" id="UP000433050">
    <property type="component" value="Unassembled WGS sequence"/>
</dbReference>
<evidence type="ECO:0008006" key="5">
    <source>
        <dbReference type="Google" id="ProtNLM"/>
    </source>
</evidence>
<dbReference type="Gene3D" id="3.10.450.160">
    <property type="entry name" value="inner membrane protein cigr"/>
    <property type="match status" value="1"/>
</dbReference>
<dbReference type="EMBL" id="CACSAS010000001">
    <property type="protein sequence ID" value="CAA0097757.1"/>
    <property type="molecule type" value="Genomic_DNA"/>
</dbReference>
<dbReference type="InterPro" id="IPR024572">
    <property type="entry name" value="RcnB"/>
</dbReference>
<reference evidence="3 4" key="1">
    <citation type="submission" date="2019-12" db="EMBL/GenBank/DDBJ databases">
        <authorList>
            <person name="Reyes-Prieto M."/>
        </authorList>
    </citation>
    <scope>NUCLEOTIDE SEQUENCE [LARGE SCALE GENOMIC DNA]</scope>
    <source>
        <strain evidence="3">HF14-78462</strain>
    </source>
</reference>
<accession>A0A5S9P334</accession>
<feature type="chain" id="PRO_5025060096" description="Transmembrane signal peptide protein" evidence="2">
    <location>
        <begin position="23"/>
        <end position="111"/>
    </location>
</feature>
<dbReference type="Pfam" id="PF11776">
    <property type="entry name" value="RcnB"/>
    <property type="match status" value="1"/>
</dbReference>
<dbReference type="RefSeq" id="WP_144342113.1">
    <property type="nucleotide sequence ID" value="NZ_CACSAS010000001.1"/>
</dbReference>
<sequence>MYKSVIAGLAMLMIPGSTAVFAQGYYNPQGKPPAGYHQNYKPHHGYQAPRKRSHWSRGERLPSQYRRDVVRDYKRYRLAPPPRGHHWVRVNNDYLLISATTGLIASVFGAR</sequence>
<keyword evidence="2" id="KW-0732">Signal</keyword>
<gene>
    <name evidence="3" type="ORF">STARVERO_02187</name>
</gene>
<evidence type="ECO:0000313" key="4">
    <source>
        <dbReference type="Proteomes" id="UP000433050"/>
    </source>
</evidence>
<protein>
    <recommendedName>
        <fullName evidence="5">Transmembrane signal peptide protein</fullName>
    </recommendedName>
</protein>
<feature type="signal peptide" evidence="2">
    <location>
        <begin position="1"/>
        <end position="22"/>
    </location>
</feature>
<evidence type="ECO:0000256" key="2">
    <source>
        <dbReference type="SAM" id="SignalP"/>
    </source>
</evidence>
<name>A0A5S9P334_9HYPH</name>
<keyword evidence="4" id="KW-1185">Reference proteome</keyword>